<proteinExistence type="inferred from homology"/>
<feature type="domain" description="Type VII secretion system protein EccE" evidence="9">
    <location>
        <begin position="178"/>
        <end position="298"/>
    </location>
</feature>
<dbReference type="RefSeq" id="WP_115329242.1">
    <property type="nucleotide sequence ID" value="NZ_JACKST010000162.1"/>
</dbReference>
<dbReference type="NCBIfam" id="TIGR03923">
    <property type="entry name" value="T7SS_EccE"/>
    <property type="match status" value="1"/>
</dbReference>
<feature type="transmembrane region" description="Helical" evidence="8">
    <location>
        <begin position="35"/>
        <end position="54"/>
    </location>
</feature>
<feature type="transmembrane region" description="Helical" evidence="8">
    <location>
        <begin position="12"/>
        <end position="29"/>
    </location>
</feature>
<evidence type="ECO:0000259" key="9">
    <source>
        <dbReference type="Pfam" id="PF11203"/>
    </source>
</evidence>
<dbReference type="Proteomes" id="UP000254291">
    <property type="component" value="Unassembled WGS sequence"/>
</dbReference>
<evidence type="ECO:0000256" key="7">
    <source>
        <dbReference type="SAM" id="MobiDB-lite"/>
    </source>
</evidence>
<dbReference type="EMBL" id="UGQM01000005">
    <property type="protein sequence ID" value="SUE32631.1"/>
    <property type="molecule type" value="Genomic_DNA"/>
</dbReference>
<dbReference type="GO" id="GO:0005886">
    <property type="term" value="C:plasma membrane"/>
    <property type="evidence" value="ECO:0007669"/>
    <property type="project" value="UniProtKB-SubCell"/>
</dbReference>
<evidence type="ECO:0000256" key="5">
    <source>
        <dbReference type="ARBA" id="ARBA00022989"/>
    </source>
</evidence>
<keyword evidence="5 8" id="KW-1133">Transmembrane helix</keyword>
<name>A0A379MLY5_9MYCO</name>
<evidence type="ECO:0000256" key="4">
    <source>
        <dbReference type="ARBA" id="ARBA00022692"/>
    </source>
</evidence>
<evidence type="ECO:0000313" key="11">
    <source>
        <dbReference type="Proteomes" id="UP000254291"/>
    </source>
</evidence>
<keyword evidence="3" id="KW-1003">Cell membrane</keyword>
<sequence length="568" mass="61710">MKARTVGVRAGTPVVVALEVVALVAFIGLPPARFGWWPAAVITAVALLLLVPTVHRRNVPGWLAAVRRWRRSRRGKYPAAAAAVDVPHGNIVCGVRVEAYEALTMIEVTGKPYSLTFLRGSTVSLTRNLLPLEVLTELLDQPGGIQLAAIDVVPAGHRVRRGNEYPPLYSTLLADRPAAGQRTMQFVVRLDIRNSVPGLQYRQSVGAAAAAATERIINALLERDIRATALTAAELDTALDRLGARLQPAPAPPVIEGTDSPADPVPFRSTSPAQRRSKVSNEVGWRTIKGHPGFLTTYYFSPEDITTASLHQMWALRSDEVVLTLSLFKRRYVEAPDGDGPVMIAATVRTNDPQPPQQPPTLYLNTLPGDQFSAALRPAPTARPGHLDIPARPLGEPSALEIPIGSTGILVGAALRDDRRADPPVQRDDLVMLSLTDPQQATRIVMDTSEYYVRQLLIRAAAVGERIAIYSSQPNRWARLAQPNIAVVDRRRPAEFVPSIIVNDRPLIAPPTGLSATVITLGRAQPGGQQPDIHFQQISRESVRISTARDTVEVAIVAFNQEQAWLGL</sequence>
<comment type="subcellular location">
    <subcellularLocation>
        <location evidence="1">Cell membrane</location>
    </subcellularLocation>
</comment>
<feature type="region of interest" description="Disordered" evidence="7">
    <location>
        <begin position="254"/>
        <end position="281"/>
    </location>
</feature>
<evidence type="ECO:0000256" key="1">
    <source>
        <dbReference type="ARBA" id="ARBA00004236"/>
    </source>
</evidence>
<evidence type="ECO:0000313" key="10">
    <source>
        <dbReference type="EMBL" id="SUE32631.1"/>
    </source>
</evidence>
<evidence type="ECO:0000256" key="6">
    <source>
        <dbReference type="ARBA" id="ARBA00023136"/>
    </source>
</evidence>
<keyword evidence="6 8" id="KW-0472">Membrane</keyword>
<accession>A0A379MLY5</accession>
<organism evidence="10 11">
    <name type="scientific">Mycolicibacterium gilvum</name>
    <dbReference type="NCBI Taxonomy" id="1804"/>
    <lineage>
        <taxon>Bacteria</taxon>
        <taxon>Bacillati</taxon>
        <taxon>Actinomycetota</taxon>
        <taxon>Actinomycetes</taxon>
        <taxon>Mycobacteriales</taxon>
        <taxon>Mycobacteriaceae</taxon>
        <taxon>Mycolicibacterium</taxon>
    </lineage>
</organism>
<dbReference type="InterPro" id="IPR021368">
    <property type="entry name" value="T7SS_EccE"/>
</dbReference>
<dbReference type="InterPro" id="IPR050051">
    <property type="entry name" value="EccE_dom"/>
</dbReference>
<protein>
    <submittedName>
        <fullName evidence="10">Type VII secretion protein EccE</fullName>
    </submittedName>
</protein>
<dbReference type="Pfam" id="PF11203">
    <property type="entry name" value="EccE"/>
    <property type="match status" value="1"/>
</dbReference>
<evidence type="ECO:0000256" key="3">
    <source>
        <dbReference type="ARBA" id="ARBA00022475"/>
    </source>
</evidence>
<reference evidence="10 11" key="1">
    <citation type="submission" date="2018-06" db="EMBL/GenBank/DDBJ databases">
        <authorList>
            <consortium name="Pathogen Informatics"/>
            <person name="Doyle S."/>
        </authorList>
    </citation>
    <scope>NUCLEOTIDE SEQUENCE [LARGE SCALE GENOMIC DNA]</scope>
    <source>
        <strain evidence="10 11">NCTC10742</strain>
    </source>
</reference>
<dbReference type="AlphaFoldDB" id="A0A379MLY5"/>
<comment type="similarity">
    <text evidence="2">Belongs to the EccE family.</text>
</comment>
<evidence type="ECO:0000256" key="8">
    <source>
        <dbReference type="SAM" id="Phobius"/>
    </source>
</evidence>
<gene>
    <name evidence="10" type="ORF">NCTC10742_05995</name>
</gene>
<keyword evidence="4 8" id="KW-0812">Transmembrane</keyword>
<evidence type="ECO:0000256" key="2">
    <source>
        <dbReference type="ARBA" id="ARBA00007759"/>
    </source>
</evidence>